<evidence type="ECO:0000313" key="1">
    <source>
        <dbReference type="EMBL" id="CCH02682.1"/>
    </source>
</evidence>
<organism evidence="1 2">
    <name type="scientific">Fibrella aestuarina BUZ 2</name>
    <dbReference type="NCBI Taxonomy" id="1166018"/>
    <lineage>
        <taxon>Bacteria</taxon>
        <taxon>Pseudomonadati</taxon>
        <taxon>Bacteroidota</taxon>
        <taxon>Cytophagia</taxon>
        <taxon>Cytophagales</taxon>
        <taxon>Spirosomataceae</taxon>
        <taxon>Fibrella</taxon>
    </lineage>
</organism>
<protein>
    <submittedName>
        <fullName evidence="1">Uncharacterized protein</fullName>
    </submittedName>
</protein>
<gene>
    <name evidence="1" type="ORF">FAES_4683</name>
</gene>
<name>I0KEX9_9BACT</name>
<evidence type="ECO:0000313" key="2">
    <source>
        <dbReference type="Proteomes" id="UP000011058"/>
    </source>
</evidence>
<dbReference type="KEGG" id="fae:FAES_4683"/>
<accession>I0KEX9</accession>
<dbReference type="HOGENOM" id="CLU_3343916_0_0_10"/>
<dbReference type="AlphaFoldDB" id="I0KEX9"/>
<sequence length="37" mass="4208">MTYNKEAGLRSYVVRLLCYGLADGSPNVPERTYRLSN</sequence>
<keyword evidence="2" id="KW-1185">Reference proteome</keyword>
<reference evidence="1 2" key="1">
    <citation type="journal article" date="2012" name="J. Bacteriol.">
        <title>Genome Sequence of Fibrella aestuarina BUZ 2T, a Filamentous Marine Bacterium.</title>
        <authorList>
            <person name="Filippini M."/>
            <person name="Qi W."/>
            <person name="Blom J."/>
            <person name="Goesmann A."/>
            <person name="Smits T.H."/>
            <person name="Bagheri H.C."/>
        </authorList>
    </citation>
    <scope>NUCLEOTIDE SEQUENCE [LARGE SCALE GENOMIC DNA]</scope>
    <source>
        <strain evidence="2">BUZ 2T</strain>
    </source>
</reference>
<dbReference type="Proteomes" id="UP000011058">
    <property type="component" value="Chromosome"/>
</dbReference>
<proteinExistence type="predicted"/>
<dbReference type="EMBL" id="HE796683">
    <property type="protein sequence ID" value="CCH02682.1"/>
    <property type="molecule type" value="Genomic_DNA"/>
</dbReference>